<dbReference type="GO" id="GO:0004756">
    <property type="term" value="F:selenide, water dikinase activity"/>
    <property type="evidence" value="ECO:0007669"/>
    <property type="project" value="TreeGrafter"/>
</dbReference>
<feature type="non-terminal residue" evidence="14">
    <location>
        <position position="906"/>
    </location>
</feature>
<dbReference type="GO" id="GO:0016787">
    <property type="term" value="F:hydrolase activity"/>
    <property type="evidence" value="ECO:0007669"/>
    <property type="project" value="UniProtKB-KW"/>
</dbReference>
<dbReference type="Pfam" id="PF00271">
    <property type="entry name" value="Helicase_C"/>
    <property type="match status" value="1"/>
</dbReference>
<dbReference type="GO" id="GO:0005524">
    <property type="term" value="F:ATP binding"/>
    <property type="evidence" value="ECO:0007669"/>
    <property type="project" value="UniProtKB-KW"/>
</dbReference>
<dbReference type="SUPFAM" id="SSF56042">
    <property type="entry name" value="PurM C-terminal domain-like"/>
    <property type="match status" value="1"/>
</dbReference>
<evidence type="ECO:0000256" key="7">
    <source>
        <dbReference type="ARBA" id="ARBA00022806"/>
    </source>
</evidence>
<dbReference type="Gene3D" id="3.30.1330.10">
    <property type="entry name" value="PurM-like, N-terminal domain"/>
    <property type="match status" value="1"/>
</dbReference>
<dbReference type="Proteomes" id="UP000324800">
    <property type="component" value="Unassembled WGS sequence"/>
</dbReference>
<evidence type="ECO:0000313" key="14">
    <source>
        <dbReference type="EMBL" id="KAA6395975.1"/>
    </source>
</evidence>
<dbReference type="CDD" id="cd02195">
    <property type="entry name" value="SelD"/>
    <property type="match status" value="1"/>
</dbReference>
<dbReference type="InterPro" id="IPR016188">
    <property type="entry name" value="PurM-like_N"/>
</dbReference>
<dbReference type="AlphaFoldDB" id="A0A5J4WNI8"/>
<evidence type="ECO:0000256" key="5">
    <source>
        <dbReference type="ARBA" id="ARBA00022777"/>
    </source>
</evidence>
<dbReference type="SUPFAM" id="SSF55326">
    <property type="entry name" value="PurM N-terminal domain-like"/>
    <property type="match status" value="1"/>
</dbReference>
<evidence type="ECO:0000256" key="2">
    <source>
        <dbReference type="ARBA" id="ARBA00022679"/>
    </source>
</evidence>
<accession>A0A5J4WNI8</accession>
<dbReference type="GO" id="GO:0046872">
    <property type="term" value="F:metal ion binding"/>
    <property type="evidence" value="ECO:0007669"/>
    <property type="project" value="UniProtKB-KW"/>
</dbReference>
<dbReference type="Pfam" id="PF00270">
    <property type="entry name" value="DEAD"/>
    <property type="match status" value="2"/>
</dbReference>
<dbReference type="SUPFAM" id="SSF52540">
    <property type="entry name" value="P-loop containing nucleoside triphosphate hydrolases"/>
    <property type="match status" value="1"/>
</dbReference>
<dbReference type="InterPro" id="IPR027417">
    <property type="entry name" value="P-loop_NTPase"/>
</dbReference>
<dbReference type="GO" id="GO:0005737">
    <property type="term" value="C:cytoplasm"/>
    <property type="evidence" value="ECO:0007669"/>
    <property type="project" value="TreeGrafter"/>
</dbReference>
<evidence type="ECO:0000256" key="1">
    <source>
        <dbReference type="ARBA" id="ARBA00008026"/>
    </source>
</evidence>
<dbReference type="NCBIfam" id="NF002098">
    <property type="entry name" value="PRK00943.1"/>
    <property type="match status" value="1"/>
</dbReference>
<dbReference type="Pfam" id="PF00586">
    <property type="entry name" value="AIRS"/>
    <property type="match status" value="1"/>
</dbReference>
<dbReference type="PROSITE" id="PS51194">
    <property type="entry name" value="HELICASE_CTER"/>
    <property type="match status" value="1"/>
</dbReference>
<evidence type="ECO:0000256" key="8">
    <source>
        <dbReference type="ARBA" id="ARBA00022840"/>
    </source>
</evidence>
<evidence type="ECO:0000256" key="6">
    <source>
        <dbReference type="ARBA" id="ARBA00022801"/>
    </source>
</evidence>
<evidence type="ECO:0000256" key="4">
    <source>
        <dbReference type="ARBA" id="ARBA00022741"/>
    </source>
</evidence>
<dbReference type="FunFam" id="3.30.1330.10:FF:000003">
    <property type="entry name" value="Selenide, water dikinase"/>
    <property type="match status" value="1"/>
</dbReference>
<keyword evidence="9" id="KW-0460">Magnesium</keyword>
<keyword evidence="10" id="KW-0711">Selenium</keyword>
<keyword evidence="2" id="KW-0808">Transferase</keyword>
<dbReference type="Pfam" id="PF02769">
    <property type="entry name" value="AIRS_C"/>
    <property type="match status" value="1"/>
</dbReference>
<evidence type="ECO:0000256" key="3">
    <source>
        <dbReference type="ARBA" id="ARBA00022723"/>
    </source>
</evidence>
<dbReference type="SMART" id="SM00487">
    <property type="entry name" value="DEXDc"/>
    <property type="match status" value="1"/>
</dbReference>
<dbReference type="NCBIfam" id="TIGR00476">
    <property type="entry name" value="selD"/>
    <property type="match status" value="1"/>
</dbReference>
<evidence type="ECO:0000259" key="12">
    <source>
        <dbReference type="PROSITE" id="PS51192"/>
    </source>
</evidence>
<gene>
    <name evidence="14" type="ORF">EZS28_008501</name>
</gene>
<dbReference type="GO" id="GO:0016260">
    <property type="term" value="P:selenocysteine biosynthetic process"/>
    <property type="evidence" value="ECO:0007669"/>
    <property type="project" value="TreeGrafter"/>
</dbReference>
<dbReference type="OrthoDB" id="409395at2759"/>
<dbReference type="EMBL" id="SNRW01001548">
    <property type="protein sequence ID" value="KAA6395975.1"/>
    <property type="molecule type" value="Genomic_DNA"/>
</dbReference>
<feature type="domain" description="Helicase C-terminal" evidence="13">
    <location>
        <begin position="347"/>
        <end position="485"/>
    </location>
</feature>
<dbReference type="PROSITE" id="PS51192">
    <property type="entry name" value="HELICASE_ATP_BIND_1"/>
    <property type="match status" value="1"/>
</dbReference>
<dbReference type="InterPro" id="IPR036921">
    <property type="entry name" value="PurM-like_N_sf"/>
</dbReference>
<dbReference type="Gene3D" id="3.40.50.300">
    <property type="entry name" value="P-loop containing nucleotide triphosphate hydrolases"/>
    <property type="match status" value="2"/>
</dbReference>
<evidence type="ECO:0000256" key="9">
    <source>
        <dbReference type="ARBA" id="ARBA00022842"/>
    </source>
</evidence>
<dbReference type="InterPro" id="IPR011545">
    <property type="entry name" value="DEAD/DEAH_box_helicase_dom"/>
</dbReference>
<feature type="compositionally biased region" description="Acidic residues" evidence="11">
    <location>
        <begin position="302"/>
        <end position="313"/>
    </location>
</feature>
<keyword evidence="4" id="KW-0547">Nucleotide-binding</keyword>
<keyword evidence="3" id="KW-0479">Metal-binding</keyword>
<feature type="region of interest" description="Disordered" evidence="11">
    <location>
        <begin position="115"/>
        <end position="147"/>
    </location>
</feature>
<dbReference type="PROSITE" id="PS00039">
    <property type="entry name" value="DEAD_ATP_HELICASE"/>
    <property type="match status" value="1"/>
</dbReference>
<feature type="compositionally biased region" description="Low complexity" evidence="11">
    <location>
        <begin position="314"/>
        <end position="323"/>
    </location>
</feature>
<dbReference type="InterPro" id="IPR014001">
    <property type="entry name" value="Helicase_ATP-bd"/>
</dbReference>
<evidence type="ECO:0000256" key="10">
    <source>
        <dbReference type="ARBA" id="ARBA00023266"/>
    </source>
</evidence>
<dbReference type="InterPro" id="IPR010918">
    <property type="entry name" value="PurM-like_C_dom"/>
</dbReference>
<organism evidence="14 15">
    <name type="scientific">Streblomastix strix</name>
    <dbReference type="NCBI Taxonomy" id="222440"/>
    <lineage>
        <taxon>Eukaryota</taxon>
        <taxon>Metamonada</taxon>
        <taxon>Preaxostyla</taxon>
        <taxon>Oxymonadida</taxon>
        <taxon>Streblomastigidae</taxon>
        <taxon>Streblomastix</taxon>
    </lineage>
</organism>
<dbReference type="InterPro" id="IPR036676">
    <property type="entry name" value="PurM-like_C_sf"/>
</dbReference>
<evidence type="ECO:0000313" key="15">
    <source>
        <dbReference type="Proteomes" id="UP000324800"/>
    </source>
</evidence>
<dbReference type="SMART" id="SM00490">
    <property type="entry name" value="HELICc"/>
    <property type="match status" value="1"/>
</dbReference>
<protein>
    <submittedName>
        <fullName evidence="14">Selenophosphate synthetase</fullName>
    </submittedName>
</protein>
<dbReference type="PANTHER" id="PTHR10256:SF0">
    <property type="entry name" value="INACTIVE SELENIDE, WATER DIKINASE-LIKE PROTEIN-RELATED"/>
    <property type="match status" value="1"/>
</dbReference>
<dbReference type="InterPro" id="IPR000629">
    <property type="entry name" value="RNA-helicase_DEAD-box_CS"/>
</dbReference>
<comment type="similarity">
    <text evidence="1">Belongs to the selenophosphate synthase 1 family. Class I subfamily.</text>
</comment>
<feature type="region of interest" description="Disordered" evidence="11">
    <location>
        <begin position="292"/>
        <end position="333"/>
    </location>
</feature>
<sequence length="906" mass="99993">MIAVAPTGSGKTAAYLLPIINTYIEMQEQKQNRKTIEQTKTLNNLQALIVAPTRELERQIASVAKQLTKGLGIIVSLPMVQDKYIKYTKEETEQWEERQKQKLNKDINDQLNNDIDLIKKKKRKRNEDQSSEQSDSESVEQNQQNQQIMITHTKRPRKGRMMFVPCIPPQAHILIASPHYVCTLLQNDPQCLSNIEWAIFDEADKLFDQEFENESKIILAAVTSGSFTTCAFLSATMQSSVEEYLRSEASDPIRVIVGTHSNANTSVLQKLVFCGNEEGKYIALRSALGRGGSNNTNQIGDEQSEEEDQEVIEEGQLNQNQQKGKNKNKNDKRIRSAQSRMLRQMDGLESLLPPVAVFVQSIERCEELTASLRADGFRVTQMHSQMQLSQNQHAINSIQTGQAYVLVCTELMARGMDIRSLNAVINYDFPQSSKSYIHRIGRSGRRRAGIALTYFTTEDFDHLRAIANVIKEAGQPVEDWMLNLKKMNKDERKKLQVKPPKRQSISRVTHTAIPVQRQKDLVSSMACFLPKTSQSLPPSAITVPQSEVKLTQYSSGLGCACKIRAQLLDKLVASSSSSIKDLNLLVGTETGDDASVQQINDDIAIISTTDFFPPIVDDAETYGSISATNALSDIYAMGGRPIQAISIVGFPINKLPIETLEHILSGAQAKVNEAGISISGGHSISTAEPIFGLSVSGIINPKNILRNIGIKDGDYIILTKSIGTGIVTSALKRGENICPDETKKYALNLMQQLNAHPSEVIVKAALGSTNIENISIHALTDITGFGLSGHLKKMVDGTNIIIKNEEEKLIATIFMDSVPIIPGVQQLLNQRGLTIYSSSSISNIEYSSPSTIFSPSVQYHQRLLIFDAQTSGGLLVSVGGGKDAALKLVEEIKKNIPDPFNADVRI</sequence>
<dbReference type="InterPro" id="IPR004536">
    <property type="entry name" value="SPS/SelD"/>
</dbReference>
<keyword evidence="7" id="KW-0347">Helicase</keyword>
<evidence type="ECO:0000256" key="11">
    <source>
        <dbReference type="SAM" id="MobiDB-lite"/>
    </source>
</evidence>
<keyword evidence="6" id="KW-0378">Hydrolase</keyword>
<dbReference type="CDD" id="cd18787">
    <property type="entry name" value="SF2_C_DEAD"/>
    <property type="match status" value="1"/>
</dbReference>
<dbReference type="PANTHER" id="PTHR10256">
    <property type="entry name" value="SELENIDE, WATER DIKINASE"/>
    <property type="match status" value="1"/>
</dbReference>
<proteinExistence type="inferred from homology"/>
<reference evidence="14 15" key="1">
    <citation type="submission" date="2019-03" db="EMBL/GenBank/DDBJ databases">
        <title>Single cell metagenomics reveals metabolic interactions within the superorganism composed of flagellate Streblomastix strix and complex community of Bacteroidetes bacteria on its surface.</title>
        <authorList>
            <person name="Treitli S.C."/>
            <person name="Kolisko M."/>
            <person name="Husnik F."/>
            <person name="Keeling P."/>
            <person name="Hampl V."/>
        </authorList>
    </citation>
    <scope>NUCLEOTIDE SEQUENCE [LARGE SCALE GENOMIC DNA]</scope>
    <source>
        <strain evidence="14">ST1C</strain>
    </source>
</reference>
<keyword evidence="8" id="KW-0067">ATP-binding</keyword>
<dbReference type="GO" id="GO:0003676">
    <property type="term" value="F:nucleic acid binding"/>
    <property type="evidence" value="ECO:0007669"/>
    <property type="project" value="InterPro"/>
</dbReference>
<dbReference type="InterPro" id="IPR001650">
    <property type="entry name" value="Helicase_C-like"/>
</dbReference>
<keyword evidence="5" id="KW-0418">Kinase</keyword>
<comment type="caution">
    <text evidence="14">The sequence shown here is derived from an EMBL/GenBank/DDBJ whole genome shotgun (WGS) entry which is preliminary data.</text>
</comment>
<dbReference type="GO" id="GO:0004386">
    <property type="term" value="F:helicase activity"/>
    <property type="evidence" value="ECO:0007669"/>
    <property type="project" value="UniProtKB-KW"/>
</dbReference>
<dbReference type="Gene3D" id="3.90.650.10">
    <property type="entry name" value="PurM-like C-terminal domain"/>
    <property type="match status" value="1"/>
</dbReference>
<name>A0A5J4WNI8_9EUKA</name>
<evidence type="ECO:0000259" key="13">
    <source>
        <dbReference type="PROSITE" id="PS51194"/>
    </source>
</evidence>
<feature type="domain" description="Helicase ATP-binding" evidence="12">
    <location>
        <begin position="1"/>
        <end position="255"/>
    </location>
</feature>